<name>E6QIH7_9ZZZZ</name>
<evidence type="ECO:0000313" key="1">
    <source>
        <dbReference type="EMBL" id="CBI07043.1"/>
    </source>
</evidence>
<gene>
    <name evidence="1" type="ORF">CARN6_0349</name>
</gene>
<organism evidence="1">
    <name type="scientific">mine drainage metagenome</name>
    <dbReference type="NCBI Taxonomy" id="410659"/>
    <lineage>
        <taxon>unclassified sequences</taxon>
        <taxon>metagenomes</taxon>
        <taxon>ecological metagenomes</taxon>
    </lineage>
</organism>
<sequence>MHRVSKEWIQSILTGNTTARWKNR</sequence>
<reference evidence="1" key="1">
    <citation type="submission" date="2009-10" db="EMBL/GenBank/DDBJ databases">
        <title>Diversity of trophic interactions inside an arsenic-rich microbial ecosystem.</title>
        <authorList>
            <person name="Bertin P.N."/>
            <person name="Heinrich-Salmeron A."/>
            <person name="Pelletier E."/>
            <person name="Goulhen-Chollet F."/>
            <person name="Arsene-Ploetze F."/>
            <person name="Gallien S."/>
            <person name="Calteau A."/>
            <person name="Vallenet D."/>
            <person name="Casiot C."/>
            <person name="Chane-Woon-Ming B."/>
            <person name="Giloteaux L."/>
            <person name="Barakat M."/>
            <person name="Bonnefoy V."/>
            <person name="Bruneel O."/>
            <person name="Chandler M."/>
            <person name="Cleiss J."/>
            <person name="Duran R."/>
            <person name="Elbaz-Poulichet F."/>
            <person name="Fonknechten N."/>
            <person name="Lauga B."/>
            <person name="Mornico D."/>
            <person name="Ortet P."/>
            <person name="Schaeffer C."/>
            <person name="Siguier P."/>
            <person name="Alexander Thil Smith A."/>
            <person name="Van Dorsselaer A."/>
            <person name="Weissenbach J."/>
            <person name="Medigue C."/>
            <person name="Le Paslier D."/>
        </authorList>
    </citation>
    <scope>NUCLEOTIDE SEQUENCE</scope>
</reference>
<dbReference type="AlphaFoldDB" id="E6QIH7"/>
<comment type="caution">
    <text evidence="1">The sequence shown here is derived from an EMBL/GenBank/DDBJ whole genome shotgun (WGS) entry which is preliminary data.</text>
</comment>
<accession>E6QIH7</accession>
<proteinExistence type="predicted"/>
<dbReference type="EMBL" id="CABQ01000056">
    <property type="protein sequence ID" value="CBI07043.1"/>
    <property type="molecule type" value="Genomic_DNA"/>
</dbReference>
<protein>
    <submittedName>
        <fullName evidence="1">Uncharacterized protein</fullName>
    </submittedName>
</protein>